<feature type="region of interest" description="Disordered" evidence="1">
    <location>
        <begin position="54"/>
        <end position="76"/>
    </location>
</feature>
<feature type="chain" id="PRO_5021327162" description="Secreted protein" evidence="2">
    <location>
        <begin position="21"/>
        <end position="76"/>
    </location>
</feature>
<feature type="signal peptide" evidence="2">
    <location>
        <begin position="1"/>
        <end position="20"/>
    </location>
</feature>
<name>A0A4Y2LCI5_ARAVE</name>
<proteinExistence type="predicted"/>
<comment type="caution">
    <text evidence="3">The sequence shown here is derived from an EMBL/GenBank/DDBJ whole genome shotgun (WGS) entry which is preliminary data.</text>
</comment>
<reference evidence="3 4" key="1">
    <citation type="journal article" date="2019" name="Sci. Rep.">
        <title>Orb-weaving spider Araneus ventricosus genome elucidates the spidroin gene catalogue.</title>
        <authorList>
            <person name="Kono N."/>
            <person name="Nakamura H."/>
            <person name="Ohtoshi R."/>
            <person name="Moran D.A.P."/>
            <person name="Shinohara A."/>
            <person name="Yoshida Y."/>
            <person name="Fujiwara M."/>
            <person name="Mori M."/>
            <person name="Tomita M."/>
            <person name="Arakawa K."/>
        </authorList>
    </citation>
    <scope>NUCLEOTIDE SEQUENCE [LARGE SCALE GENOMIC DNA]</scope>
</reference>
<evidence type="ECO:0008006" key="5">
    <source>
        <dbReference type="Google" id="ProtNLM"/>
    </source>
</evidence>
<dbReference type="Proteomes" id="UP000499080">
    <property type="component" value="Unassembled WGS sequence"/>
</dbReference>
<evidence type="ECO:0000256" key="1">
    <source>
        <dbReference type="SAM" id="MobiDB-lite"/>
    </source>
</evidence>
<organism evidence="3 4">
    <name type="scientific">Araneus ventricosus</name>
    <name type="common">Orbweaver spider</name>
    <name type="synonym">Epeira ventricosa</name>
    <dbReference type="NCBI Taxonomy" id="182803"/>
    <lineage>
        <taxon>Eukaryota</taxon>
        <taxon>Metazoa</taxon>
        <taxon>Ecdysozoa</taxon>
        <taxon>Arthropoda</taxon>
        <taxon>Chelicerata</taxon>
        <taxon>Arachnida</taxon>
        <taxon>Araneae</taxon>
        <taxon>Araneomorphae</taxon>
        <taxon>Entelegynae</taxon>
        <taxon>Araneoidea</taxon>
        <taxon>Araneidae</taxon>
        <taxon>Araneus</taxon>
    </lineage>
</organism>
<keyword evidence="4" id="KW-1185">Reference proteome</keyword>
<protein>
    <recommendedName>
        <fullName evidence="5">Secreted protein</fullName>
    </recommendedName>
</protein>
<evidence type="ECO:0000256" key="2">
    <source>
        <dbReference type="SAM" id="SignalP"/>
    </source>
</evidence>
<dbReference type="AlphaFoldDB" id="A0A4Y2LCI5"/>
<evidence type="ECO:0000313" key="3">
    <source>
        <dbReference type="EMBL" id="GBN12385.1"/>
    </source>
</evidence>
<sequence length="76" mass="8386">MWSLLNLLLELLVFPETVAAEPVNAVALLAESDVIDIPIESWWFNHCDTEPAETASAVSESDVDETEDSSALFQIH</sequence>
<dbReference type="EMBL" id="BGPR01005676">
    <property type="protein sequence ID" value="GBN12385.1"/>
    <property type="molecule type" value="Genomic_DNA"/>
</dbReference>
<accession>A0A4Y2LCI5</accession>
<gene>
    <name evidence="3" type="ORF">AVEN_92119_1</name>
</gene>
<keyword evidence="2" id="KW-0732">Signal</keyword>
<evidence type="ECO:0000313" key="4">
    <source>
        <dbReference type="Proteomes" id="UP000499080"/>
    </source>
</evidence>